<dbReference type="AlphaFoldDB" id="A0A4Z0GRV0"/>
<dbReference type="InterPro" id="IPR025072">
    <property type="entry name" value="Fur_reg_FbpA"/>
</dbReference>
<keyword evidence="2" id="KW-1185">Reference proteome</keyword>
<organism evidence="1 2">
    <name type="scientific">Sporolactobacillus shoreae</name>
    <dbReference type="NCBI Taxonomy" id="1465501"/>
    <lineage>
        <taxon>Bacteria</taxon>
        <taxon>Bacillati</taxon>
        <taxon>Bacillota</taxon>
        <taxon>Bacilli</taxon>
        <taxon>Bacillales</taxon>
        <taxon>Sporolactobacillaceae</taxon>
        <taxon>Sporolactobacillus</taxon>
    </lineage>
</organism>
<protein>
    <submittedName>
        <fullName evidence="1">Fur-regulated basic protein FbpA</fullName>
    </submittedName>
</protein>
<evidence type="ECO:0000313" key="1">
    <source>
        <dbReference type="EMBL" id="TGB00113.1"/>
    </source>
</evidence>
<gene>
    <name evidence="1" type="primary">fbpA</name>
    <name evidence="1" type="ORF">E4665_00065</name>
</gene>
<dbReference type="OrthoDB" id="2972281at2"/>
<sequence length="52" mass="6062">MHEPFASNNEEEKDVIIGKLLDLGIYKSKNQQLYELSLRELESTYFNLSKAN</sequence>
<dbReference type="RefSeq" id="WP_135346759.1">
    <property type="nucleotide sequence ID" value="NZ_SRJD01000001.1"/>
</dbReference>
<reference evidence="1 2" key="1">
    <citation type="journal article" date="2015" name="Int. J. Syst. Evol. Microbiol.">
        <title>Sporolactobacillus shoreae sp. nov. and Sporolactobacillus spathodeae sp. nov., two spore-forming lactic acid bacteria isolated from tree barks in Thailand.</title>
        <authorList>
            <person name="Thamacharoensuk T."/>
            <person name="Kitahara M."/>
            <person name="Ohkuma M."/>
            <person name="Thongchul N."/>
            <person name="Tanasupawat S."/>
        </authorList>
    </citation>
    <scope>NUCLEOTIDE SEQUENCE [LARGE SCALE GENOMIC DNA]</scope>
    <source>
        <strain evidence="1 2">BK92</strain>
    </source>
</reference>
<accession>A0A4Z0GRV0</accession>
<comment type="caution">
    <text evidence="1">The sequence shown here is derived from an EMBL/GenBank/DDBJ whole genome shotgun (WGS) entry which is preliminary data.</text>
</comment>
<proteinExistence type="predicted"/>
<name>A0A4Z0GRV0_9BACL</name>
<evidence type="ECO:0000313" key="2">
    <source>
        <dbReference type="Proteomes" id="UP000298347"/>
    </source>
</evidence>
<dbReference type="Pfam" id="PF13076">
    <property type="entry name" value="Fur_reg_FbpA"/>
    <property type="match status" value="1"/>
</dbReference>
<dbReference type="Proteomes" id="UP000298347">
    <property type="component" value="Unassembled WGS sequence"/>
</dbReference>
<dbReference type="EMBL" id="SRJD01000001">
    <property type="protein sequence ID" value="TGB00113.1"/>
    <property type="molecule type" value="Genomic_DNA"/>
</dbReference>